<evidence type="ECO:0000256" key="3">
    <source>
        <dbReference type="ARBA" id="ARBA00022692"/>
    </source>
</evidence>
<sequence>MNLTAVRIFGDSRAARYVLDRRPHVLLFGDAKKMQARCKSQKIMSKAIERNRYQKLEEPIGIYGFCLLGIPIATFALGTWQIKRWLWKLDLIKTLEHRTSAEPMDLPSNLEELKNKEYYCVKVRGKFLYEKEFLMGPRSLILDGEAVSEKGGGVFASKSSTGYYVITPFKLEDRDLTIMVNRGWIPKNDRTSYKMEDKITDSMEIVGICRKTENRPPFVPANAPAKGVWHYRDLDAMAKVAEAEPVYIELLPGYSTPRGPIGGQTRITLRNEHLSYIITWYGLCGATSYMWFRYFVQKLPLA</sequence>
<comment type="similarity">
    <text evidence="2 6">Belongs to the SURF1 family.</text>
</comment>
<evidence type="ECO:0000313" key="8">
    <source>
        <dbReference type="Proteomes" id="UP000000311"/>
    </source>
</evidence>
<dbReference type="GO" id="GO:0033617">
    <property type="term" value="P:mitochondrial respiratory chain complex IV assembly"/>
    <property type="evidence" value="ECO:0007669"/>
    <property type="project" value="TreeGrafter"/>
</dbReference>
<dbReference type="CDD" id="cd06662">
    <property type="entry name" value="SURF1"/>
    <property type="match status" value="1"/>
</dbReference>
<keyword evidence="4 6" id="KW-1133">Transmembrane helix</keyword>
<keyword evidence="3 6" id="KW-0812">Transmembrane</keyword>
<dbReference type="OMA" id="WYSRDVA"/>
<protein>
    <recommendedName>
        <fullName evidence="6">SURF1-like protein</fullName>
    </recommendedName>
</protein>
<dbReference type="InterPro" id="IPR045214">
    <property type="entry name" value="Surf1/Surf4"/>
</dbReference>
<dbReference type="PANTHER" id="PTHR23427:SF2">
    <property type="entry name" value="SURFEIT LOCUS PROTEIN 1"/>
    <property type="match status" value="1"/>
</dbReference>
<dbReference type="FunCoup" id="E2ATW4">
    <property type="interactions" value="880"/>
</dbReference>
<comment type="function">
    <text evidence="6">Probably involved in the biogenesis of the COX complex.</text>
</comment>
<organism evidence="8">
    <name type="scientific">Camponotus floridanus</name>
    <name type="common">Florida carpenter ant</name>
    <dbReference type="NCBI Taxonomy" id="104421"/>
    <lineage>
        <taxon>Eukaryota</taxon>
        <taxon>Metazoa</taxon>
        <taxon>Ecdysozoa</taxon>
        <taxon>Arthropoda</taxon>
        <taxon>Hexapoda</taxon>
        <taxon>Insecta</taxon>
        <taxon>Pterygota</taxon>
        <taxon>Neoptera</taxon>
        <taxon>Endopterygota</taxon>
        <taxon>Hymenoptera</taxon>
        <taxon>Apocrita</taxon>
        <taxon>Aculeata</taxon>
        <taxon>Formicoidea</taxon>
        <taxon>Formicidae</taxon>
        <taxon>Formicinae</taxon>
        <taxon>Camponotus</taxon>
    </lineage>
</organism>
<dbReference type="Proteomes" id="UP000000311">
    <property type="component" value="Unassembled WGS sequence"/>
</dbReference>
<evidence type="ECO:0000256" key="6">
    <source>
        <dbReference type="RuleBase" id="RU363076"/>
    </source>
</evidence>
<dbReference type="InParanoid" id="E2ATW4"/>
<dbReference type="EMBL" id="GL442742">
    <property type="protein sequence ID" value="EFN63126.1"/>
    <property type="molecule type" value="Genomic_DNA"/>
</dbReference>
<keyword evidence="5 6" id="KW-0472">Membrane</keyword>
<evidence type="ECO:0000256" key="5">
    <source>
        <dbReference type="ARBA" id="ARBA00023136"/>
    </source>
</evidence>
<dbReference type="KEGG" id="cfo:105255969"/>
<gene>
    <name evidence="7" type="ORF">EAG_14514</name>
</gene>
<dbReference type="GO" id="GO:0005743">
    <property type="term" value="C:mitochondrial inner membrane"/>
    <property type="evidence" value="ECO:0007669"/>
    <property type="project" value="UniProtKB-SubCell"/>
</dbReference>
<evidence type="ECO:0000256" key="1">
    <source>
        <dbReference type="ARBA" id="ARBA00004370"/>
    </source>
</evidence>
<keyword evidence="8" id="KW-1185">Reference proteome</keyword>
<dbReference type="Pfam" id="PF02104">
    <property type="entry name" value="SURF1"/>
    <property type="match status" value="1"/>
</dbReference>
<keyword evidence="6" id="KW-0999">Mitochondrion inner membrane</keyword>
<evidence type="ECO:0000313" key="7">
    <source>
        <dbReference type="EMBL" id="EFN63126.1"/>
    </source>
</evidence>
<dbReference type="AlphaFoldDB" id="E2ATW4"/>
<dbReference type="PANTHER" id="PTHR23427">
    <property type="entry name" value="SURFEIT LOCUS PROTEIN"/>
    <property type="match status" value="1"/>
</dbReference>
<dbReference type="STRING" id="104421.E2ATW4"/>
<name>E2ATW4_CAMFO</name>
<evidence type="ECO:0000256" key="2">
    <source>
        <dbReference type="ARBA" id="ARBA00007165"/>
    </source>
</evidence>
<feature type="transmembrane region" description="Helical" evidence="6">
    <location>
        <begin position="60"/>
        <end position="80"/>
    </location>
</feature>
<dbReference type="PROSITE" id="PS50895">
    <property type="entry name" value="SURF1"/>
    <property type="match status" value="1"/>
</dbReference>
<evidence type="ECO:0000256" key="4">
    <source>
        <dbReference type="ARBA" id="ARBA00022989"/>
    </source>
</evidence>
<comment type="subcellular location">
    <subcellularLocation>
        <location evidence="1">Membrane</location>
    </subcellularLocation>
    <subcellularLocation>
        <location evidence="6">Mitochondrion inner membrane</location>
        <topology evidence="6">Multi-pass membrane protein</topology>
    </subcellularLocation>
</comment>
<comment type="caution">
    <text evidence="6">Lacks conserved residue(s) required for the propagation of feature annotation.</text>
</comment>
<reference evidence="7 8" key="1">
    <citation type="journal article" date="2010" name="Science">
        <title>Genomic comparison of the ants Camponotus floridanus and Harpegnathos saltator.</title>
        <authorList>
            <person name="Bonasio R."/>
            <person name="Zhang G."/>
            <person name="Ye C."/>
            <person name="Mutti N.S."/>
            <person name="Fang X."/>
            <person name="Qin N."/>
            <person name="Donahue G."/>
            <person name="Yang P."/>
            <person name="Li Q."/>
            <person name="Li C."/>
            <person name="Zhang P."/>
            <person name="Huang Z."/>
            <person name="Berger S.L."/>
            <person name="Reinberg D."/>
            <person name="Wang J."/>
            <person name="Liebig J."/>
        </authorList>
    </citation>
    <scope>NUCLEOTIDE SEQUENCE [LARGE SCALE GENOMIC DNA]</scope>
    <source>
        <strain evidence="8">C129</strain>
    </source>
</reference>
<accession>E2ATW4</accession>
<dbReference type="OrthoDB" id="10040024at2759"/>
<proteinExistence type="inferred from homology"/>
<dbReference type="InterPro" id="IPR002994">
    <property type="entry name" value="Surf1/Shy1"/>
</dbReference>
<keyword evidence="6" id="KW-0496">Mitochondrion</keyword>